<dbReference type="AlphaFoldDB" id="A0A831WRK0"/>
<comment type="similarity">
    <text evidence="2 8">Belongs to the 4-toluene sulfonate uptake permease (TSUP) (TC 2.A.102) family.</text>
</comment>
<accession>A0A831WRK0</accession>
<feature type="transmembrane region" description="Helical" evidence="8">
    <location>
        <begin position="144"/>
        <end position="160"/>
    </location>
</feature>
<feature type="transmembrane region" description="Helical" evidence="8">
    <location>
        <begin position="295"/>
        <end position="313"/>
    </location>
</feature>
<dbReference type="PANTHER" id="PTHR30269">
    <property type="entry name" value="TRANSMEMBRANE PROTEIN YFCA"/>
    <property type="match status" value="1"/>
</dbReference>
<dbReference type="GO" id="GO:0005886">
    <property type="term" value="C:plasma membrane"/>
    <property type="evidence" value="ECO:0007669"/>
    <property type="project" value="UniProtKB-SubCell"/>
</dbReference>
<sequence length="318" mass="32933">MQEDREGGRGLLVAGILLAVLMLLLPQGAFAADILPGGDVAWWGWVAGIFVFSFFLGIIAVIAGVGGGVLFVPIVSSFFPFHIDYVRAAGLLVALSGALSAGAPLLKQGLANLRLGLPMALLGSVSSIFGALVGLALPSSVVQLSLGVVIIAIAFLMVMSKRSVVPQATDPDCFSQLLQISGVYYDNSLKQNVNWNIHRTALGGILFVFIGFLGGMFGLGAGFANVPVFNMLMGVPLKVAVGTSGLVLSINGSAAVWVYLLKGAVLPLIAIPAVAGMMAGSRIGAWLLPKFHPKSIRMVVISILVLAGIRSLLKGLGV</sequence>
<evidence type="ECO:0000313" key="9">
    <source>
        <dbReference type="EMBL" id="HED30850.1"/>
    </source>
</evidence>
<protein>
    <recommendedName>
        <fullName evidence="8">Probable membrane transporter protein</fullName>
    </recommendedName>
</protein>
<keyword evidence="6 8" id="KW-1133">Transmembrane helix</keyword>
<comment type="subcellular location">
    <subcellularLocation>
        <location evidence="1 8">Cell membrane</location>
        <topology evidence="1 8">Multi-pass membrane protein</topology>
    </subcellularLocation>
</comment>
<dbReference type="Pfam" id="PF01925">
    <property type="entry name" value="TauE"/>
    <property type="match status" value="1"/>
</dbReference>
<proteinExistence type="inferred from homology"/>
<evidence type="ECO:0000256" key="1">
    <source>
        <dbReference type="ARBA" id="ARBA00004651"/>
    </source>
</evidence>
<comment type="caution">
    <text evidence="9">The sequence shown here is derived from an EMBL/GenBank/DDBJ whole genome shotgun (WGS) entry which is preliminary data.</text>
</comment>
<evidence type="ECO:0000256" key="6">
    <source>
        <dbReference type="ARBA" id="ARBA00022989"/>
    </source>
</evidence>
<gene>
    <name evidence="9" type="ORF">ENN50_04025</name>
</gene>
<feature type="transmembrane region" description="Helical" evidence="8">
    <location>
        <begin position="201"/>
        <end position="223"/>
    </location>
</feature>
<feature type="transmembrane region" description="Helical" evidence="8">
    <location>
        <begin position="41"/>
        <end position="73"/>
    </location>
</feature>
<dbReference type="EMBL" id="DSBW01000089">
    <property type="protein sequence ID" value="HED30850.1"/>
    <property type="molecule type" value="Genomic_DNA"/>
</dbReference>
<dbReference type="InterPro" id="IPR052017">
    <property type="entry name" value="TSUP"/>
</dbReference>
<evidence type="ECO:0000256" key="7">
    <source>
        <dbReference type="ARBA" id="ARBA00023136"/>
    </source>
</evidence>
<dbReference type="InterPro" id="IPR002781">
    <property type="entry name" value="TM_pro_TauE-like"/>
</dbReference>
<feature type="transmembrane region" description="Helical" evidence="8">
    <location>
        <begin position="115"/>
        <end position="137"/>
    </location>
</feature>
<keyword evidence="5 8" id="KW-0812">Transmembrane</keyword>
<keyword evidence="3" id="KW-0813">Transport</keyword>
<evidence type="ECO:0000256" key="8">
    <source>
        <dbReference type="RuleBase" id="RU363041"/>
    </source>
</evidence>
<dbReference type="Proteomes" id="UP000886335">
    <property type="component" value="Unassembled WGS sequence"/>
</dbReference>
<evidence type="ECO:0000256" key="2">
    <source>
        <dbReference type="ARBA" id="ARBA00009142"/>
    </source>
</evidence>
<keyword evidence="4 8" id="KW-1003">Cell membrane</keyword>
<evidence type="ECO:0000256" key="3">
    <source>
        <dbReference type="ARBA" id="ARBA00022448"/>
    </source>
</evidence>
<feature type="transmembrane region" description="Helical" evidence="8">
    <location>
        <begin position="266"/>
        <end position="288"/>
    </location>
</feature>
<name>A0A831WRK0_PROAE</name>
<evidence type="ECO:0000256" key="4">
    <source>
        <dbReference type="ARBA" id="ARBA00022475"/>
    </source>
</evidence>
<keyword evidence="7 8" id="KW-0472">Membrane</keyword>
<organism evidence="9">
    <name type="scientific">Prosthecochloris aestuarii</name>
    <dbReference type="NCBI Taxonomy" id="1102"/>
    <lineage>
        <taxon>Bacteria</taxon>
        <taxon>Pseudomonadati</taxon>
        <taxon>Chlorobiota</taxon>
        <taxon>Chlorobiia</taxon>
        <taxon>Chlorobiales</taxon>
        <taxon>Chlorobiaceae</taxon>
        <taxon>Prosthecochloris</taxon>
    </lineage>
</organism>
<feature type="transmembrane region" description="Helical" evidence="8">
    <location>
        <begin position="85"/>
        <end position="103"/>
    </location>
</feature>
<evidence type="ECO:0000256" key="5">
    <source>
        <dbReference type="ARBA" id="ARBA00022692"/>
    </source>
</evidence>
<dbReference type="PANTHER" id="PTHR30269:SF23">
    <property type="entry name" value="MEMBRANE TRANSPORTER PROTEIN YDHB-RELATED"/>
    <property type="match status" value="1"/>
</dbReference>
<feature type="transmembrane region" description="Helical" evidence="8">
    <location>
        <begin position="235"/>
        <end position="260"/>
    </location>
</feature>
<reference evidence="9" key="1">
    <citation type="journal article" date="2020" name="mSystems">
        <title>Genome- and Community-Level Interaction Insights into Carbon Utilization and Element Cycling Functions of Hydrothermarchaeota in Hydrothermal Sediment.</title>
        <authorList>
            <person name="Zhou Z."/>
            <person name="Liu Y."/>
            <person name="Xu W."/>
            <person name="Pan J."/>
            <person name="Luo Z.H."/>
            <person name="Li M."/>
        </authorList>
    </citation>
    <scope>NUCLEOTIDE SEQUENCE [LARGE SCALE GENOMIC DNA]</scope>
    <source>
        <strain evidence="9">SpSt-1181</strain>
    </source>
</reference>